<dbReference type="AlphaFoldDB" id="A0AAE0BI98"/>
<reference evidence="1 2" key="1">
    <citation type="journal article" date="2015" name="Genome Biol. Evol.">
        <title>Comparative Genomics of a Bacterivorous Green Alga Reveals Evolutionary Causalities and Consequences of Phago-Mixotrophic Mode of Nutrition.</title>
        <authorList>
            <person name="Burns J.A."/>
            <person name="Paasch A."/>
            <person name="Narechania A."/>
            <person name="Kim E."/>
        </authorList>
    </citation>
    <scope>NUCLEOTIDE SEQUENCE [LARGE SCALE GENOMIC DNA]</scope>
    <source>
        <strain evidence="1 2">PLY_AMNH</strain>
    </source>
</reference>
<sequence length="458" mass="50085">MCLAPSCPVPAFAAEAGWKEPTDSTGEITAIEESLARGGRQCGGSAVGLAWIEDRLASRTSCIVRPQRVAAGSIPDSADLAGGGDEAAHGELNVGEAKLDPAVPTGTLLCAGQEEEFGGEGEAHETVVWQSRAVEAPSGAVQVERVEDLEVSNSGEDAHGAFPLRVGVVLNLKLEARGFWRDELRHLQIMHLELEAVFKTPQVFLHELRIRVDALVYDWGGENNWINPLWGLWTKWHTAAGGKHWGHGGVSLLAGPVVGPGAGDDRQGGGHHQADLSWSGRPARICILDDGAEEWLQLSEKLTRTERHQEAEEHDDVAPKGIRATLSPPYSSAMNNYHEDMGLPGPAKGDLCGVNGMVRLQMAASETMGATVTERMWLLAKHACTYVVLTILSFGRPDTGTLLQQENAFMEEEGVKMVLTQEKCKNHQRKKRQLSFHWWGVERPWELLKLWTWCRDEA</sequence>
<evidence type="ECO:0000313" key="2">
    <source>
        <dbReference type="Proteomes" id="UP001190700"/>
    </source>
</evidence>
<comment type="caution">
    <text evidence="1">The sequence shown here is derived from an EMBL/GenBank/DDBJ whole genome shotgun (WGS) entry which is preliminary data.</text>
</comment>
<accession>A0AAE0BI98</accession>
<keyword evidence="2" id="KW-1185">Reference proteome</keyword>
<dbReference type="Proteomes" id="UP001190700">
    <property type="component" value="Unassembled WGS sequence"/>
</dbReference>
<proteinExistence type="predicted"/>
<dbReference type="EMBL" id="LGRX02034702">
    <property type="protein sequence ID" value="KAK3237103.1"/>
    <property type="molecule type" value="Genomic_DNA"/>
</dbReference>
<gene>
    <name evidence="1" type="ORF">CYMTET_52798</name>
</gene>
<protein>
    <submittedName>
        <fullName evidence="1">Uncharacterized protein</fullName>
    </submittedName>
</protein>
<organism evidence="1 2">
    <name type="scientific">Cymbomonas tetramitiformis</name>
    <dbReference type="NCBI Taxonomy" id="36881"/>
    <lineage>
        <taxon>Eukaryota</taxon>
        <taxon>Viridiplantae</taxon>
        <taxon>Chlorophyta</taxon>
        <taxon>Pyramimonadophyceae</taxon>
        <taxon>Pyramimonadales</taxon>
        <taxon>Pyramimonadaceae</taxon>
        <taxon>Cymbomonas</taxon>
    </lineage>
</organism>
<name>A0AAE0BI98_9CHLO</name>
<evidence type="ECO:0000313" key="1">
    <source>
        <dbReference type="EMBL" id="KAK3237103.1"/>
    </source>
</evidence>